<evidence type="ECO:0000256" key="2">
    <source>
        <dbReference type="ARBA" id="ARBA00022475"/>
    </source>
</evidence>
<evidence type="ECO:0000259" key="8">
    <source>
        <dbReference type="Pfam" id="PF09924"/>
    </source>
</evidence>
<feature type="transmembrane region" description="Helical" evidence="7">
    <location>
        <begin position="224"/>
        <end position="244"/>
    </location>
</feature>
<feature type="compositionally biased region" description="Low complexity" evidence="6">
    <location>
        <begin position="420"/>
        <end position="429"/>
    </location>
</feature>
<evidence type="ECO:0008006" key="12">
    <source>
        <dbReference type="Google" id="ProtNLM"/>
    </source>
</evidence>
<accession>A0ABN3XAT5</accession>
<evidence type="ECO:0000256" key="3">
    <source>
        <dbReference type="ARBA" id="ARBA00022692"/>
    </source>
</evidence>
<evidence type="ECO:0000256" key="1">
    <source>
        <dbReference type="ARBA" id="ARBA00004651"/>
    </source>
</evidence>
<dbReference type="EMBL" id="BAAAUD010000033">
    <property type="protein sequence ID" value="GAA2943032.1"/>
    <property type="molecule type" value="Genomic_DNA"/>
</dbReference>
<evidence type="ECO:0000256" key="5">
    <source>
        <dbReference type="ARBA" id="ARBA00023136"/>
    </source>
</evidence>
<feature type="region of interest" description="Disordered" evidence="6">
    <location>
        <begin position="1"/>
        <end position="20"/>
    </location>
</feature>
<keyword evidence="3 7" id="KW-0812">Transmembrane</keyword>
<feature type="transmembrane region" description="Helical" evidence="7">
    <location>
        <begin position="162"/>
        <end position="183"/>
    </location>
</feature>
<reference evidence="10 11" key="1">
    <citation type="journal article" date="2019" name="Int. J. Syst. Evol. Microbiol.">
        <title>The Global Catalogue of Microorganisms (GCM) 10K type strain sequencing project: providing services to taxonomists for standard genome sequencing and annotation.</title>
        <authorList>
            <consortium name="The Broad Institute Genomics Platform"/>
            <consortium name="The Broad Institute Genome Sequencing Center for Infectious Disease"/>
            <person name="Wu L."/>
            <person name="Ma J."/>
        </authorList>
    </citation>
    <scope>NUCLEOTIDE SEQUENCE [LARGE SCALE GENOMIC DNA]</scope>
    <source>
        <strain evidence="10 11">JCM 9088</strain>
    </source>
</reference>
<evidence type="ECO:0000313" key="10">
    <source>
        <dbReference type="EMBL" id="GAA2943032.1"/>
    </source>
</evidence>
<dbReference type="InterPro" id="IPR051211">
    <property type="entry name" value="PG_lysyltransferase"/>
</dbReference>
<feature type="transmembrane region" description="Helical" evidence="7">
    <location>
        <begin position="82"/>
        <end position="103"/>
    </location>
</feature>
<keyword evidence="2" id="KW-1003">Cell membrane</keyword>
<feature type="transmembrane region" description="Helical" evidence="7">
    <location>
        <begin position="133"/>
        <end position="150"/>
    </location>
</feature>
<feature type="domain" description="Lysyl-tRNA synthetase N-terminal transmembrane region" evidence="9">
    <location>
        <begin position="39"/>
        <end position="240"/>
    </location>
</feature>
<gene>
    <name evidence="10" type="ORF">GCM10010446_30410</name>
</gene>
<comment type="caution">
    <text evidence="10">The sequence shown here is derived from an EMBL/GenBank/DDBJ whole genome shotgun (WGS) entry which is preliminary data.</text>
</comment>
<keyword evidence="4 7" id="KW-1133">Transmembrane helix</keyword>
<protein>
    <recommendedName>
        <fullName evidence="12">Integral membrane protein</fullName>
    </recommendedName>
</protein>
<dbReference type="Pfam" id="PF09924">
    <property type="entry name" value="LPG_synthase_C"/>
    <property type="match status" value="1"/>
</dbReference>
<keyword evidence="5 7" id="KW-0472">Membrane</keyword>
<feature type="transmembrane region" description="Helical" evidence="7">
    <location>
        <begin position="41"/>
        <end position="62"/>
    </location>
</feature>
<organism evidence="10 11">
    <name type="scientific">Streptomyces enissocaesilis</name>
    <dbReference type="NCBI Taxonomy" id="332589"/>
    <lineage>
        <taxon>Bacteria</taxon>
        <taxon>Bacillati</taxon>
        <taxon>Actinomycetota</taxon>
        <taxon>Actinomycetes</taxon>
        <taxon>Kitasatosporales</taxon>
        <taxon>Streptomycetaceae</taxon>
        <taxon>Streptomyces</taxon>
        <taxon>Streptomyces rochei group</taxon>
    </lineage>
</organism>
<keyword evidence="11" id="KW-1185">Reference proteome</keyword>
<feature type="region of interest" description="Disordered" evidence="6">
    <location>
        <begin position="383"/>
        <end position="467"/>
    </location>
</feature>
<name>A0ABN3XAT5_9ACTN</name>
<evidence type="ECO:0000256" key="6">
    <source>
        <dbReference type="SAM" id="MobiDB-lite"/>
    </source>
</evidence>
<evidence type="ECO:0000259" key="9">
    <source>
        <dbReference type="Pfam" id="PF16995"/>
    </source>
</evidence>
<evidence type="ECO:0000256" key="7">
    <source>
        <dbReference type="SAM" id="Phobius"/>
    </source>
</evidence>
<dbReference type="InterPro" id="IPR031553">
    <property type="entry name" value="tRNA-synt_2_TM"/>
</dbReference>
<dbReference type="Proteomes" id="UP001500403">
    <property type="component" value="Unassembled WGS sequence"/>
</dbReference>
<dbReference type="PANTHER" id="PTHR34697">
    <property type="entry name" value="PHOSPHATIDYLGLYCEROL LYSYLTRANSFERASE"/>
    <property type="match status" value="1"/>
</dbReference>
<proteinExistence type="predicted"/>
<evidence type="ECO:0000313" key="11">
    <source>
        <dbReference type="Proteomes" id="UP001500403"/>
    </source>
</evidence>
<evidence type="ECO:0000256" key="4">
    <source>
        <dbReference type="ARBA" id="ARBA00022989"/>
    </source>
</evidence>
<feature type="compositionally biased region" description="Basic and acidic residues" evidence="6">
    <location>
        <begin position="441"/>
        <end position="456"/>
    </location>
</feature>
<dbReference type="InterPro" id="IPR024320">
    <property type="entry name" value="LPG_synthase_C"/>
</dbReference>
<comment type="subcellular location">
    <subcellularLocation>
        <location evidence="1">Cell membrane</location>
        <topology evidence="1">Multi-pass membrane protein</topology>
    </subcellularLocation>
</comment>
<feature type="domain" description="Phosphatidylglycerol lysyltransferase C-terminal" evidence="8">
    <location>
        <begin position="262"/>
        <end position="388"/>
    </location>
</feature>
<sequence length="467" mass="48653">MSISLDGDNSGAVPDRARRTRRTRRILPVRGILRGPRPDRVPFLVGTACTVVGVLDIAAGVFPRFRHSRTHTVAEVLPGALGPFAAALAISAGVLLLLLAHGLKRHKRRAWRAAVVLLPAGAAAQFAYRHSVIGVLLPMALLVLLGRHRGEFAALPDPRSRWKALANFVLLGAGSLVIGLIVVSSHPAKVVGDPSVAERLEHVLYGLFGIEGPVDYTGGISSTVGYSLGALGLLTAVTTVYLALRPQHPAARLTADEEQRLRALLARHGGPDRPGHSAPRHDRAVVFSPSGRAAVTYRVVSGVMLADGDPIGDVEAWPGAIERFLDEAGAHSWTPAVTGCSAIGGEVWARESGLDALEPGGEAAVHGPGSSLAGRAVRRMAQRIGQGGCASRARRARDLGDAGPEGTGRAPADRRGPDTARGAPVAPGPAGEPGGGPVPRPSEHLARARTGDHGRPDGLPVTTLSRR</sequence>
<dbReference type="PANTHER" id="PTHR34697:SF2">
    <property type="entry name" value="PHOSPHATIDYLGLYCEROL LYSYLTRANSFERASE"/>
    <property type="match status" value="1"/>
</dbReference>
<dbReference type="Pfam" id="PF16995">
    <property type="entry name" value="tRNA-synt_2_TM"/>
    <property type="match status" value="1"/>
</dbReference>